<dbReference type="GO" id="GO:0006508">
    <property type="term" value="P:proteolysis"/>
    <property type="evidence" value="ECO:0007669"/>
    <property type="project" value="UniProtKB-KW"/>
</dbReference>
<evidence type="ECO:0000256" key="3">
    <source>
        <dbReference type="SAM" id="Phobius"/>
    </source>
</evidence>
<evidence type="ECO:0000256" key="1">
    <source>
        <dbReference type="ARBA" id="ARBA00009085"/>
    </source>
</evidence>
<dbReference type="PROSITE" id="PS50235">
    <property type="entry name" value="USP_3"/>
    <property type="match status" value="1"/>
</dbReference>
<dbReference type="Proteomes" id="UP001154282">
    <property type="component" value="Unassembled WGS sequence"/>
</dbReference>
<dbReference type="PANTHER" id="PTHR21646">
    <property type="entry name" value="UBIQUITIN CARBOXYL-TERMINAL HYDROLASE"/>
    <property type="match status" value="1"/>
</dbReference>
<dbReference type="EC" id="3.4.19.12" evidence="2"/>
<name>A0AAV0L1X6_9ROSI</name>
<dbReference type="PROSITE" id="PS00972">
    <property type="entry name" value="USP_1"/>
    <property type="match status" value="1"/>
</dbReference>
<dbReference type="SUPFAM" id="SSF54001">
    <property type="entry name" value="Cysteine proteinases"/>
    <property type="match status" value="1"/>
</dbReference>
<keyword evidence="3" id="KW-0812">Transmembrane</keyword>
<keyword evidence="3" id="KW-0472">Membrane</keyword>
<feature type="transmembrane region" description="Helical" evidence="3">
    <location>
        <begin position="12"/>
        <end position="37"/>
    </location>
</feature>
<comment type="caution">
    <text evidence="5">The sequence shown here is derived from an EMBL/GenBank/DDBJ whole genome shotgun (WGS) entry which is preliminary data.</text>
</comment>
<dbReference type="PROSITE" id="PS00973">
    <property type="entry name" value="USP_2"/>
    <property type="match status" value="1"/>
</dbReference>
<comment type="similarity">
    <text evidence="1 2">Belongs to the peptidase C19 family.</text>
</comment>
<keyword evidence="2" id="KW-0833">Ubl conjugation pathway</keyword>
<comment type="catalytic activity">
    <reaction evidence="2">
        <text>Thiol-dependent hydrolysis of ester, thioester, amide, peptide and isopeptide bonds formed by the C-terminal Gly of ubiquitin (a 76-residue protein attached to proteins as an intracellular targeting signal).</text>
        <dbReference type="EC" id="3.4.19.12"/>
    </reaction>
</comment>
<dbReference type="GO" id="GO:0016579">
    <property type="term" value="P:protein deubiquitination"/>
    <property type="evidence" value="ECO:0007669"/>
    <property type="project" value="InterPro"/>
</dbReference>
<dbReference type="InterPro" id="IPR001394">
    <property type="entry name" value="Peptidase_C19_UCH"/>
</dbReference>
<comment type="function">
    <text evidence="2">Recognizes and hydrolyzes the peptide bond at the C-terminal Gly of ubiquitin. Involved in the processing of poly-ubiquitin precursors as well as that of ubiquitinated proteins.</text>
</comment>
<keyword evidence="2" id="KW-0378">Hydrolase</keyword>
<keyword evidence="3" id="KW-1133">Transmembrane helix</keyword>
<dbReference type="AlphaFoldDB" id="A0AAV0L1X6"/>
<dbReference type="InterPro" id="IPR038765">
    <property type="entry name" value="Papain-like_cys_pep_sf"/>
</dbReference>
<reference evidence="5" key="1">
    <citation type="submission" date="2022-08" db="EMBL/GenBank/DDBJ databases">
        <authorList>
            <person name="Gutierrez-Valencia J."/>
        </authorList>
    </citation>
    <scope>NUCLEOTIDE SEQUENCE</scope>
</reference>
<sequence>MIRKYLSTQMRWVSASGFPIPLAAAVMATAGLAVALIRDRKLGNGLPWLGQGKDGREKVLLVPGLQNLGNNCFLNVILQALASCSLFQPFLQKIIEDCESSASEDWSEGLQLTVALASLLEELCLCGEGRVVLSPRQVMIAMAQYIQNFNLTSQQDAEEAFLHLLSSLREEFSDCYPPSQSSLAEIIKSAHSRIVTPKINELKNEKERWQQHFLGPFDGILSSTLICQTCSSQISLNFQFFHSLPLSPVLGFGAPIIVGCTLEDCMKRFIASEQLDNYHCGNCWHIAAIKYLIVRGAPEADIEKLTKCTERDSCACRRAFHLENLPWSNNYSRTLKRLSIARCPKILCIHLQRASANHFGEPIKLQGHISFPFVLNLLPFTFRGLQSQKQYSRLSSPHVQFDTVVPACISGQDLAAEEALVADKFECSEQLQTIMGEAKSVEIKVSLETMETDAGFPAADKVNVVSPSVSSLYRLVSVVEHFGRPGGGHYTVYRSAHCNSPEECSIRNQDKPSHLHWFCISDSQVSIVSEEDVLAAEATLLFYERIAEEG</sequence>
<evidence type="ECO:0000259" key="4">
    <source>
        <dbReference type="PROSITE" id="PS50235"/>
    </source>
</evidence>
<evidence type="ECO:0000313" key="6">
    <source>
        <dbReference type="Proteomes" id="UP001154282"/>
    </source>
</evidence>
<organism evidence="5 6">
    <name type="scientific">Linum tenue</name>
    <dbReference type="NCBI Taxonomy" id="586396"/>
    <lineage>
        <taxon>Eukaryota</taxon>
        <taxon>Viridiplantae</taxon>
        <taxon>Streptophyta</taxon>
        <taxon>Embryophyta</taxon>
        <taxon>Tracheophyta</taxon>
        <taxon>Spermatophyta</taxon>
        <taxon>Magnoliopsida</taxon>
        <taxon>eudicotyledons</taxon>
        <taxon>Gunneridae</taxon>
        <taxon>Pentapetalae</taxon>
        <taxon>rosids</taxon>
        <taxon>fabids</taxon>
        <taxon>Malpighiales</taxon>
        <taxon>Linaceae</taxon>
        <taxon>Linum</taxon>
    </lineage>
</organism>
<keyword evidence="2" id="KW-0788">Thiol protease</keyword>
<proteinExistence type="inferred from homology"/>
<dbReference type="Pfam" id="PF00443">
    <property type="entry name" value="UCH"/>
    <property type="match status" value="1"/>
</dbReference>
<keyword evidence="6" id="KW-1185">Reference proteome</keyword>
<evidence type="ECO:0000256" key="2">
    <source>
        <dbReference type="RuleBase" id="RU366025"/>
    </source>
</evidence>
<dbReference type="EMBL" id="CAMGYJ010000006">
    <property type="protein sequence ID" value="CAI0428422.1"/>
    <property type="molecule type" value="Genomic_DNA"/>
</dbReference>
<dbReference type="Gene3D" id="3.90.70.10">
    <property type="entry name" value="Cysteine proteinases"/>
    <property type="match status" value="1"/>
</dbReference>
<dbReference type="CDD" id="cd02662">
    <property type="entry name" value="Peptidase_C19F"/>
    <property type="match status" value="1"/>
</dbReference>
<dbReference type="PANTHER" id="PTHR21646:SF23">
    <property type="entry name" value="UBIQUITIN CARBOXYL-TERMINAL HYDROLASE USP2"/>
    <property type="match status" value="1"/>
</dbReference>
<dbReference type="InterPro" id="IPR018200">
    <property type="entry name" value="USP_CS"/>
</dbReference>
<dbReference type="InterPro" id="IPR028889">
    <property type="entry name" value="USP"/>
</dbReference>
<feature type="domain" description="USP" evidence="4">
    <location>
        <begin position="63"/>
        <end position="546"/>
    </location>
</feature>
<gene>
    <name evidence="5" type="ORF">LITE_LOCUS21630</name>
</gene>
<evidence type="ECO:0000313" key="5">
    <source>
        <dbReference type="EMBL" id="CAI0428422.1"/>
    </source>
</evidence>
<dbReference type="InterPro" id="IPR050185">
    <property type="entry name" value="Ub_carboxyl-term_hydrolase"/>
</dbReference>
<dbReference type="GO" id="GO:0004843">
    <property type="term" value="F:cysteine-type deubiquitinase activity"/>
    <property type="evidence" value="ECO:0007669"/>
    <property type="project" value="UniProtKB-UniRule"/>
</dbReference>
<accession>A0AAV0L1X6</accession>
<keyword evidence="2" id="KW-0645">Protease</keyword>
<protein>
    <recommendedName>
        <fullName evidence="2">Ubiquitin carboxyl-terminal hydrolase</fullName>
        <ecNumber evidence="2">3.4.19.12</ecNumber>
    </recommendedName>
</protein>